<dbReference type="Gene3D" id="3.40.50.1820">
    <property type="entry name" value="alpha/beta hydrolase"/>
    <property type="match status" value="1"/>
</dbReference>
<evidence type="ECO:0000313" key="2">
    <source>
        <dbReference type="EMBL" id="MBP2028501.1"/>
    </source>
</evidence>
<organism evidence="2 3">
    <name type="scientific">Acetoanaerobium pronyense</name>
    <dbReference type="NCBI Taxonomy" id="1482736"/>
    <lineage>
        <taxon>Bacteria</taxon>
        <taxon>Bacillati</taxon>
        <taxon>Bacillota</taxon>
        <taxon>Clostridia</taxon>
        <taxon>Peptostreptococcales</taxon>
        <taxon>Filifactoraceae</taxon>
        <taxon>Acetoanaerobium</taxon>
    </lineage>
</organism>
<dbReference type="InterPro" id="IPR051044">
    <property type="entry name" value="MAG_DAG_Lipase"/>
</dbReference>
<evidence type="ECO:0000313" key="3">
    <source>
        <dbReference type="Proteomes" id="UP001314903"/>
    </source>
</evidence>
<protein>
    <submittedName>
        <fullName evidence="2">Alpha-beta hydrolase superfamily lysophospholipase</fullName>
    </submittedName>
</protein>
<dbReference type="InterPro" id="IPR022742">
    <property type="entry name" value="Hydrolase_4"/>
</dbReference>
<dbReference type="Pfam" id="PF12146">
    <property type="entry name" value="Hydrolase_4"/>
    <property type="match status" value="1"/>
</dbReference>
<dbReference type="InterPro" id="IPR029058">
    <property type="entry name" value="AB_hydrolase_fold"/>
</dbReference>
<comment type="caution">
    <text evidence="2">The sequence shown here is derived from an EMBL/GenBank/DDBJ whole genome shotgun (WGS) entry which is preliminary data.</text>
</comment>
<dbReference type="SUPFAM" id="SSF53474">
    <property type="entry name" value="alpha/beta-Hydrolases"/>
    <property type="match status" value="1"/>
</dbReference>
<reference evidence="2 3" key="1">
    <citation type="submission" date="2021-03" db="EMBL/GenBank/DDBJ databases">
        <title>Genomic Encyclopedia of Type Strains, Phase IV (KMG-IV): sequencing the most valuable type-strain genomes for metagenomic binning, comparative biology and taxonomic classification.</title>
        <authorList>
            <person name="Goeker M."/>
        </authorList>
    </citation>
    <scope>NUCLEOTIDE SEQUENCE [LARGE SCALE GENOMIC DNA]</scope>
    <source>
        <strain evidence="2 3">DSM 27512</strain>
    </source>
</reference>
<dbReference type="Proteomes" id="UP001314903">
    <property type="component" value="Unassembled WGS sequence"/>
</dbReference>
<evidence type="ECO:0000259" key="1">
    <source>
        <dbReference type="Pfam" id="PF12146"/>
    </source>
</evidence>
<dbReference type="PANTHER" id="PTHR11614">
    <property type="entry name" value="PHOSPHOLIPASE-RELATED"/>
    <property type="match status" value="1"/>
</dbReference>
<keyword evidence="3" id="KW-1185">Reference proteome</keyword>
<name>A0ABS4KMY0_9FIRM</name>
<gene>
    <name evidence="2" type="ORF">J2Z35_002326</name>
</gene>
<dbReference type="GO" id="GO:0016787">
    <property type="term" value="F:hydrolase activity"/>
    <property type="evidence" value="ECO:0007669"/>
    <property type="project" value="UniProtKB-KW"/>
</dbReference>
<accession>A0ABS4KMY0</accession>
<feature type="domain" description="Serine aminopeptidase S33" evidence="1">
    <location>
        <begin position="27"/>
        <end position="290"/>
    </location>
</feature>
<keyword evidence="2" id="KW-0378">Hydrolase</keyword>
<dbReference type="RefSeq" id="WP_209661550.1">
    <property type="nucleotide sequence ID" value="NZ_JAGGLI010000030.1"/>
</dbReference>
<dbReference type="EMBL" id="JAGGLI010000030">
    <property type="protein sequence ID" value="MBP2028501.1"/>
    <property type="molecule type" value="Genomic_DNA"/>
</dbReference>
<proteinExistence type="predicted"/>
<sequence>MIDFKESYFKGSDDVNIYYYSWIPKKKLKGVIQMAHGMCEKGMRYEETALKLAGAGYAVYINDHRGHGKSAWEEYGYLGSGDVFLKMVKDMKTLTDIIKDEHKDEKLFLLGHSMGSFLSLRYLEVYGKNLNGIIFSGTGGTNKTGNTILCLGAKLSVDIFGERRKAIYINKITNRVFNKRIDKVINGAEWLTRDKKAAQLYSSYEDTGFVFTSSAYHYLFKGMNENFLKSNLKSIPKDIPIYLFSGSEDPVGDYAEGVKKIYNMYKEELKIEDVTLRIYEGGRHEMLNEINKDEVVEHLINWLDEKTSNLEK</sequence>